<dbReference type="PRINTS" id="PR00507">
    <property type="entry name" value="N12N6MTFRASE"/>
</dbReference>
<dbReference type="GO" id="GO:0008170">
    <property type="term" value="F:N-methyltransferase activity"/>
    <property type="evidence" value="ECO:0007669"/>
    <property type="project" value="InterPro"/>
</dbReference>
<dbReference type="InterPro" id="IPR038333">
    <property type="entry name" value="T1MK-like_N_sf"/>
</dbReference>
<dbReference type="InterPro" id="IPR029063">
    <property type="entry name" value="SAM-dependent_MTases_sf"/>
</dbReference>
<sequence>MAKKTKANIGFEKQIWDAACVLWGHIPAAEYRKVIIGLIFLRYISAAFEARYKELVNEKEGFENDPDAYTEYNIFFVPKEARWETISAAAHTPEIGKVIDDAMRAIESNNHKLKNVLPKNYASPDLDKKVLGEVVDIFTNDIDMSDAEASEDLLGRTYEYCIAKFAEEEGVGGGEFYTPSSIVKTLVSILKPFANSRVYDPCCGSGGMFVQSEKFIEAHSHMRGAISVYGQEANPDTWKMAQMNMAIRGIDANLGAYNADTFTNDLHPTLKADYILANPPFNYHPWGQEQLKEDKRWQYGLPPKGNANYAWIQHMISHLAPNGKIGLVLANGALSTQSKGEGEIRKNIINADLIEGIIAMPTQLFYSVTIPVTLWFITKNKKQKGKTLFIDARKMGHMVDRKHRDFTDEDIQKLAATFSAFQNGTLEDVKGFCAVATTEDIAKQDYILTPGRYVGIEEKADDGEPFDDKMKRLTSELSEMFKKSHELEEEIRRKLEAIGYEI</sequence>
<name>A0A1G5VDS3_9FIRM</name>
<evidence type="ECO:0000256" key="2">
    <source>
        <dbReference type="ARBA" id="ARBA00011900"/>
    </source>
</evidence>
<evidence type="ECO:0000256" key="3">
    <source>
        <dbReference type="ARBA" id="ARBA00022603"/>
    </source>
</evidence>
<dbReference type="Gene3D" id="3.40.50.150">
    <property type="entry name" value="Vaccinia Virus protein VP39"/>
    <property type="match status" value="1"/>
</dbReference>
<dbReference type="Pfam" id="PF02384">
    <property type="entry name" value="N6_Mtase"/>
    <property type="match status" value="1"/>
</dbReference>
<keyword evidence="5" id="KW-0949">S-adenosyl-L-methionine</keyword>
<evidence type="ECO:0000259" key="9">
    <source>
        <dbReference type="Pfam" id="PF12161"/>
    </source>
</evidence>
<keyword evidence="4" id="KW-0808">Transferase</keyword>
<dbReference type="PANTHER" id="PTHR42998:SF1">
    <property type="entry name" value="TYPE I RESTRICTION ENZYME HINDI METHYLASE SUBUNIT"/>
    <property type="match status" value="1"/>
</dbReference>
<evidence type="ECO:0000259" key="8">
    <source>
        <dbReference type="Pfam" id="PF02384"/>
    </source>
</evidence>
<evidence type="ECO:0000313" key="11">
    <source>
        <dbReference type="Proteomes" id="UP000199689"/>
    </source>
</evidence>
<accession>A0A1G5VDS3</accession>
<dbReference type="GO" id="GO:0003677">
    <property type="term" value="F:DNA binding"/>
    <property type="evidence" value="ECO:0007669"/>
    <property type="project" value="InterPro"/>
</dbReference>
<dbReference type="CDD" id="cd02440">
    <property type="entry name" value="AdoMet_MTases"/>
    <property type="match status" value="1"/>
</dbReference>
<dbReference type="Gene3D" id="1.20.1260.30">
    <property type="match status" value="1"/>
</dbReference>
<dbReference type="EC" id="2.1.1.72" evidence="2"/>
<evidence type="ECO:0000256" key="4">
    <source>
        <dbReference type="ARBA" id="ARBA00022679"/>
    </source>
</evidence>
<organism evidence="10 11">
    <name type="scientific">Allisonella histaminiformans</name>
    <dbReference type="NCBI Taxonomy" id="209880"/>
    <lineage>
        <taxon>Bacteria</taxon>
        <taxon>Bacillati</taxon>
        <taxon>Bacillota</taxon>
        <taxon>Negativicutes</taxon>
        <taxon>Veillonellales</taxon>
        <taxon>Veillonellaceae</taxon>
        <taxon>Allisonella</taxon>
    </lineage>
</organism>
<dbReference type="PROSITE" id="PS00092">
    <property type="entry name" value="N6_MTASE"/>
    <property type="match status" value="1"/>
</dbReference>
<dbReference type="PANTHER" id="PTHR42998">
    <property type="entry name" value="TYPE I RESTRICTION ENZYME HINDVIIP M PROTEIN-RELATED"/>
    <property type="match status" value="1"/>
</dbReference>
<dbReference type="GeneID" id="87755554"/>
<dbReference type="GO" id="GO:0009307">
    <property type="term" value="P:DNA restriction-modification system"/>
    <property type="evidence" value="ECO:0007669"/>
    <property type="project" value="UniProtKB-KW"/>
</dbReference>
<comment type="similarity">
    <text evidence="1">Belongs to the N(4)/N(6)-methyltransferase family.</text>
</comment>
<evidence type="ECO:0000313" key="10">
    <source>
        <dbReference type="EMBL" id="SDA43185.1"/>
    </source>
</evidence>
<dbReference type="SUPFAM" id="SSF53335">
    <property type="entry name" value="S-adenosyl-L-methionine-dependent methyltransferases"/>
    <property type="match status" value="1"/>
</dbReference>
<evidence type="ECO:0000256" key="1">
    <source>
        <dbReference type="ARBA" id="ARBA00006594"/>
    </source>
</evidence>
<proteinExistence type="inferred from homology"/>
<dbReference type="GO" id="GO:0032259">
    <property type="term" value="P:methylation"/>
    <property type="evidence" value="ECO:0007669"/>
    <property type="project" value="UniProtKB-KW"/>
</dbReference>
<keyword evidence="11" id="KW-1185">Reference proteome</keyword>
<dbReference type="InterPro" id="IPR022749">
    <property type="entry name" value="D12N6_MeTrfase_N"/>
</dbReference>
<reference evidence="10 11" key="1">
    <citation type="submission" date="2016-10" db="EMBL/GenBank/DDBJ databases">
        <authorList>
            <person name="de Groot N.N."/>
        </authorList>
    </citation>
    <scope>NUCLEOTIDE SEQUENCE [LARGE SCALE GENOMIC DNA]</scope>
    <source>
        <strain evidence="10 11">DSM 15230</strain>
    </source>
</reference>
<dbReference type="AlphaFoldDB" id="A0A1G5VDS3"/>
<protein>
    <recommendedName>
        <fullName evidence="2">site-specific DNA-methyltransferase (adenine-specific)</fullName>
        <ecNumber evidence="2">2.1.1.72</ecNumber>
    </recommendedName>
</protein>
<feature type="domain" description="DNA methylase adenine-specific" evidence="8">
    <location>
        <begin position="150"/>
        <end position="461"/>
    </location>
</feature>
<comment type="catalytic activity">
    <reaction evidence="7">
        <text>a 2'-deoxyadenosine in DNA + S-adenosyl-L-methionine = an N(6)-methyl-2'-deoxyadenosine in DNA + S-adenosyl-L-homocysteine + H(+)</text>
        <dbReference type="Rhea" id="RHEA:15197"/>
        <dbReference type="Rhea" id="RHEA-COMP:12418"/>
        <dbReference type="Rhea" id="RHEA-COMP:12419"/>
        <dbReference type="ChEBI" id="CHEBI:15378"/>
        <dbReference type="ChEBI" id="CHEBI:57856"/>
        <dbReference type="ChEBI" id="CHEBI:59789"/>
        <dbReference type="ChEBI" id="CHEBI:90615"/>
        <dbReference type="ChEBI" id="CHEBI:90616"/>
        <dbReference type="EC" id="2.1.1.72"/>
    </reaction>
</comment>
<dbReference type="RefSeq" id="WP_091363526.1">
    <property type="nucleotide sequence ID" value="NZ_FMXA01000006.1"/>
</dbReference>
<dbReference type="InterPro" id="IPR002052">
    <property type="entry name" value="DNA_methylase_N6_adenine_CS"/>
</dbReference>
<gene>
    <name evidence="10" type="ORF">SAMN02910343_00512</name>
</gene>
<dbReference type="Proteomes" id="UP000199689">
    <property type="component" value="Unassembled WGS sequence"/>
</dbReference>
<keyword evidence="6" id="KW-0680">Restriction system</keyword>
<dbReference type="InterPro" id="IPR052916">
    <property type="entry name" value="Type-I_RE_MTase_Subunit"/>
</dbReference>
<dbReference type="EMBL" id="FMXA01000006">
    <property type="protein sequence ID" value="SDA43185.1"/>
    <property type="molecule type" value="Genomic_DNA"/>
</dbReference>
<evidence type="ECO:0000256" key="5">
    <source>
        <dbReference type="ARBA" id="ARBA00022691"/>
    </source>
</evidence>
<evidence type="ECO:0000256" key="6">
    <source>
        <dbReference type="ARBA" id="ARBA00022747"/>
    </source>
</evidence>
<dbReference type="Pfam" id="PF12161">
    <property type="entry name" value="HsdM_N"/>
    <property type="match status" value="1"/>
</dbReference>
<feature type="domain" description="N6 adenine-specific DNA methyltransferase N-terminal" evidence="9">
    <location>
        <begin position="12"/>
        <end position="138"/>
    </location>
</feature>
<dbReference type="GO" id="GO:0009007">
    <property type="term" value="F:site-specific DNA-methyltransferase (adenine-specific) activity"/>
    <property type="evidence" value="ECO:0007669"/>
    <property type="project" value="UniProtKB-EC"/>
</dbReference>
<dbReference type="InterPro" id="IPR003356">
    <property type="entry name" value="DNA_methylase_A-5"/>
</dbReference>
<keyword evidence="3" id="KW-0489">Methyltransferase</keyword>
<dbReference type="STRING" id="209880.SAMN02910343_00512"/>
<evidence type="ECO:0000256" key="7">
    <source>
        <dbReference type="ARBA" id="ARBA00047942"/>
    </source>
</evidence>
<dbReference type="OrthoDB" id="9814572at2"/>